<proteinExistence type="predicted"/>
<gene>
    <name evidence="3" type="ORF">GA0061070_10902</name>
</gene>
<evidence type="ECO:0000313" key="3">
    <source>
        <dbReference type="EMBL" id="SCC69494.1"/>
    </source>
</evidence>
<dbReference type="InterPro" id="IPR001345">
    <property type="entry name" value="PG/BPGM_mutase_AS"/>
</dbReference>
<dbReference type="PANTHER" id="PTHR48100">
    <property type="entry name" value="BROAD-SPECIFICITY PHOSPHATASE YOR283W-RELATED"/>
    <property type="match status" value="1"/>
</dbReference>
<reference evidence="4" key="1">
    <citation type="submission" date="2016-08" db="EMBL/GenBank/DDBJ databases">
        <authorList>
            <person name="Varghese N."/>
            <person name="Submissions Spin"/>
        </authorList>
    </citation>
    <scope>NUCLEOTIDE SEQUENCE [LARGE SCALE GENOMIC DNA]</scope>
    <source>
        <strain evidence="4">REICA_142</strain>
    </source>
</reference>
<dbReference type="InterPro" id="IPR013078">
    <property type="entry name" value="His_Pase_superF_clade-1"/>
</dbReference>
<dbReference type="EMBL" id="FMBC01000090">
    <property type="protein sequence ID" value="SCC69494.1"/>
    <property type="molecule type" value="Genomic_DNA"/>
</dbReference>
<dbReference type="RefSeq" id="WP_090138954.1">
    <property type="nucleotide sequence ID" value="NZ_FMBC01000090.1"/>
</dbReference>
<evidence type="ECO:0000256" key="2">
    <source>
        <dbReference type="PIRSR" id="PIRSR613078-2"/>
    </source>
</evidence>
<dbReference type="PROSITE" id="PS00175">
    <property type="entry name" value="PG_MUTASE"/>
    <property type="match status" value="1"/>
</dbReference>
<accession>A0A1C4GMW6</accession>
<sequence length="201" mass="22716">MRLILLRHGETLWNKESRLQGHGDSNLSEKGILQATRIKDSVRQLSPARVVTSDLGRARLTAELIGYPDALPDDKLRELHMGAWTGLRKPDLIENDAERYWQWRAGEYTPSGGESWKTFCMRVHTALRGWVLQEDSDLLAVVHSGVIRAACHVFLDLPVERLLPVSPATMTIFNFECPEHDKPKLEAYNIGAFMPDKDAAD</sequence>
<feature type="binding site" evidence="2">
    <location>
        <position position="57"/>
    </location>
    <ligand>
        <name>substrate</name>
    </ligand>
</feature>
<organism evidence="3 4">
    <name type="scientific">Kosakonia oryziphila</name>
    <dbReference type="NCBI Taxonomy" id="1005667"/>
    <lineage>
        <taxon>Bacteria</taxon>
        <taxon>Pseudomonadati</taxon>
        <taxon>Pseudomonadota</taxon>
        <taxon>Gammaproteobacteria</taxon>
        <taxon>Enterobacterales</taxon>
        <taxon>Enterobacteriaceae</taxon>
        <taxon>Kosakonia</taxon>
    </lineage>
</organism>
<keyword evidence="4" id="KW-1185">Reference proteome</keyword>
<name>A0A1C4GMW6_9ENTR</name>
<feature type="binding site" evidence="2">
    <location>
        <begin position="7"/>
        <end position="14"/>
    </location>
    <ligand>
        <name>substrate</name>
    </ligand>
</feature>
<dbReference type="GO" id="GO:0005737">
    <property type="term" value="C:cytoplasm"/>
    <property type="evidence" value="ECO:0007669"/>
    <property type="project" value="TreeGrafter"/>
</dbReference>
<protein>
    <submittedName>
        <fullName evidence="3">Probable phosphoglycerate mutase</fullName>
    </submittedName>
</protein>
<dbReference type="SUPFAM" id="SSF53254">
    <property type="entry name" value="Phosphoglycerate mutase-like"/>
    <property type="match status" value="1"/>
</dbReference>
<dbReference type="Proteomes" id="UP000198515">
    <property type="component" value="Unassembled WGS sequence"/>
</dbReference>
<dbReference type="OrthoDB" id="9781415at2"/>
<dbReference type="PANTHER" id="PTHR48100:SF59">
    <property type="entry name" value="ADENOSYLCOBALAMIN_ALPHA-RIBAZOLE PHOSPHATASE"/>
    <property type="match status" value="1"/>
</dbReference>
<feature type="active site" description="Tele-phosphohistidine intermediate" evidence="1">
    <location>
        <position position="8"/>
    </location>
</feature>
<feature type="binding site" evidence="2">
    <location>
        <position position="89"/>
    </location>
    <ligand>
        <name>substrate</name>
    </ligand>
</feature>
<feature type="active site" description="Proton donor/acceptor" evidence="1">
    <location>
        <position position="78"/>
    </location>
</feature>
<evidence type="ECO:0000313" key="4">
    <source>
        <dbReference type="Proteomes" id="UP000198515"/>
    </source>
</evidence>
<dbReference type="Gene3D" id="3.40.50.1240">
    <property type="entry name" value="Phosphoglycerate mutase-like"/>
    <property type="match status" value="1"/>
</dbReference>
<dbReference type="AlphaFoldDB" id="A0A1C4GMW6"/>
<dbReference type="Pfam" id="PF00300">
    <property type="entry name" value="His_Phos_1"/>
    <property type="match status" value="1"/>
</dbReference>
<dbReference type="SMART" id="SM00855">
    <property type="entry name" value="PGAM"/>
    <property type="match status" value="1"/>
</dbReference>
<dbReference type="GO" id="GO:0016791">
    <property type="term" value="F:phosphatase activity"/>
    <property type="evidence" value="ECO:0007669"/>
    <property type="project" value="TreeGrafter"/>
</dbReference>
<dbReference type="InterPro" id="IPR029033">
    <property type="entry name" value="His_PPase_superfam"/>
</dbReference>
<dbReference type="CDD" id="cd07067">
    <property type="entry name" value="HP_PGM_like"/>
    <property type="match status" value="1"/>
</dbReference>
<evidence type="ECO:0000256" key="1">
    <source>
        <dbReference type="PIRSR" id="PIRSR613078-1"/>
    </source>
</evidence>
<dbReference type="InterPro" id="IPR050275">
    <property type="entry name" value="PGM_Phosphatase"/>
</dbReference>